<feature type="compositionally biased region" description="Basic and acidic residues" evidence="10">
    <location>
        <begin position="378"/>
        <end position="394"/>
    </location>
</feature>
<dbReference type="InterPro" id="IPR050198">
    <property type="entry name" value="Non-receptor_tyrosine_kinases"/>
</dbReference>
<accession>A0A9P1IR16</accession>
<evidence type="ECO:0000313" key="13">
    <source>
        <dbReference type="EMBL" id="CAI5450513.1"/>
    </source>
</evidence>
<dbReference type="Gene3D" id="1.10.510.10">
    <property type="entry name" value="Transferase(Phosphotransferase) domain 1"/>
    <property type="match status" value="1"/>
</dbReference>
<evidence type="ECO:0000256" key="2">
    <source>
        <dbReference type="ARBA" id="ARBA00022741"/>
    </source>
</evidence>
<evidence type="ECO:0000259" key="11">
    <source>
        <dbReference type="PROSITE" id="PS50001"/>
    </source>
</evidence>
<dbReference type="SUPFAM" id="SSF55550">
    <property type="entry name" value="SH2 domain"/>
    <property type="match status" value="1"/>
</dbReference>
<dbReference type="Pfam" id="PF07714">
    <property type="entry name" value="PK_Tyr_Ser-Thr"/>
    <property type="match status" value="1"/>
</dbReference>
<dbReference type="Gene3D" id="3.30.505.10">
    <property type="entry name" value="SH2 domain"/>
    <property type="match status" value="1"/>
</dbReference>
<dbReference type="PROSITE" id="PS50001">
    <property type="entry name" value="SH2"/>
    <property type="match status" value="1"/>
</dbReference>
<keyword evidence="3 9" id="KW-0418">Kinase</keyword>
<sequence length="563" mass="63117">MTEISKQSWFHGLLPREDVKAMLKVNGDFLIRTSEPVAGRARHLILSLMQNSTDQETGTRHYVICEDGAKFSVNENKIFTTIHELIDFYKKSPISIKEESSILVNPIERQFWELAHENIKLTKTLGEGAFGEVKKGTLVTKNGQIVEVAVKVAKLEKCTKEQIKEIMAEARLMRNFDHKNVVKCYGTAAGQEPLMVVMELVCGGGLDSYLTKNSVKIAEKLDIMYQVAQGVEYIHRQEVIHRDIAARNCLYGNGIVKVSDFGLSRRGTTYQMNPKNKVPIRWLAPETLQTFFYSGPSDVFAFGILCWEVLENGKQPYPEMTVADVHQKVMKENYRMGIPIDAPHELSELIKKCWLSQPSDRPRAESLVKTLSRLVPPEKREKTVLQQLEEKSCPDDEEAEEANTQRASALVAPSARKPTAVSKTDGLPRATTPTKSGSQASVPQPSASEATSAFGGKNKKRRNRFLDRGNPLLNATRSLSGTKVNNNTESQDTRTQESGQQKIASEHIQPGFMRSRPSCHLMLKAERKSRSRANLSSSNDNKEAKSGIFGKKKKRPSSNLKWQ</sequence>
<comment type="similarity">
    <text evidence="9">Belongs to the protein kinase superfamily. Tyr protein kinase family.</text>
</comment>
<dbReference type="InterPro" id="IPR035849">
    <property type="entry name" value="Fes/Fps/Fer_SH2"/>
</dbReference>
<evidence type="ECO:0000256" key="3">
    <source>
        <dbReference type="ARBA" id="ARBA00022777"/>
    </source>
</evidence>
<dbReference type="PRINTS" id="PR00109">
    <property type="entry name" value="TYRKINASE"/>
</dbReference>
<dbReference type="InterPro" id="IPR011009">
    <property type="entry name" value="Kinase-like_dom_sf"/>
</dbReference>
<dbReference type="CDD" id="cd00192">
    <property type="entry name" value="PTKc"/>
    <property type="match status" value="1"/>
</dbReference>
<dbReference type="EMBL" id="CANHGI010000005">
    <property type="protein sequence ID" value="CAI5450513.1"/>
    <property type="molecule type" value="Genomic_DNA"/>
</dbReference>
<comment type="caution">
    <text evidence="13">The sequence shown here is derived from an EMBL/GenBank/DDBJ whole genome shotgun (WGS) entry which is preliminary data.</text>
</comment>
<evidence type="ECO:0000256" key="6">
    <source>
        <dbReference type="ARBA" id="ARBA00051245"/>
    </source>
</evidence>
<evidence type="ECO:0000256" key="1">
    <source>
        <dbReference type="ARBA" id="ARBA00022679"/>
    </source>
</evidence>
<dbReference type="AlphaFoldDB" id="A0A9P1IR16"/>
<comment type="catalytic activity">
    <reaction evidence="6 9">
        <text>L-tyrosyl-[protein] + ATP = O-phospho-L-tyrosyl-[protein] + ADP + H(+)</text>
        <dbReference type="Rhea" id="RHEA:10596"/>
        <dbReference type="Rhea" id="RHEA-COMP:10136"/>
        <dbReference type="Rhea" id="RHEA-COMP:20101"/>
        <dbReference type="ChEBI" id="CHEBI:15378"/>
        <dbReference type="ChEBI" id="CHEBI:30616"/>
        <dbReference type="ChEBI" id="CHEBI:46858"/>
        <dbReference type="ChEBI" id="CHEBI:61978"/>
        <dbReference type="ChEBI" id="CHEBI:456216"/>
        <dbReference type="EC" id="2.7.10.2"/>
    </reaction>
</comment>
<dbReference type="InterPro" id="IPR036860">
    <property type="entry name" value="SH2_dom_sf"/>
</dbReference>
<keyword evidence="2 8" id="KW-0547">Nucleotide-binding</keyword>
<dbReference type="PROSITE" id="PS00109">
    <property type="entry name" value="PROTEIN_KINASE_TYR"/>
    <property type="match status" value="1"/>
</dbReference>
<dbReference type="PANTHER" id="PTHR24418">
    <property type="entry name" value="TYROSINE-PROTEIN KINASE"/>
    <property type="match status" value="1"/>
</dbReference>
<dbReference type="FunFam" id="3.30.505.10:FF:000051">
    <property type="entry name" value="Tyrosine-protein kinase"/>
    <property type="match status" value="1"/>
</dbReference>
<dbReference type="SUPFAM" id="SSF56112">
    <property type="entry name" value="Protein kinase-like (PK-like)"/>
    <property type="match status" value="1"/>
</dbReference>
<gene>
    <name evidence="13" type="ORF">CAMP_LOCUS13150</name>
</gene>
<dbReference type="PRINTS" id="PR00401">
    <property type="entry name" value="SH2DOMAIN"/>
</dbReference>
<feature type="compositionally biased region" description="Polar residues" evidence="10">
    <location>
        <begin position="431"/>
        <end position="451"/>
    </location>
</feature>
<dbReference type="PROSITE" id="PS00107">
    <property type="entry name" value="PROTEIN_KINASE_ATP"/>
    <property type="match status" value="1"/>
</dbReference>
<keyword evidence="4 8" id="KW-0067">ATP-binding</keyword>
<feature type="binding site" evidence="8">
    <location>
        <position position="151"/>
    </location>
    <ligand>
        <name>ATP</name>
        <dbReference type="ChEBI" id="CHEBI:30616"/>
    </ligand>
</feature>
<dbReference type="PROSITE" id="PS50011">
    <property type="entry name" value="PROTEIN_KINASE_DOM"/>
    <property type="match status" value="1"/>
</dbReference>
<keyword evidence="7" id="KW-0727">SH2 domain</keyword>
<dbReference type="InterPro" id="IPR000980">
    <property type="entry name" value="SH2"/>
</dbReference>
<evidence type="ECO:0000313" key="14">
    <source>
        <dbReference type="Proteomes" id="UP001152747"/>
    </source>
</evidence>
<evidence type="ECO:0000256" key="4">
    <source>
        <dbReference type="ARBA" id="ARBA00022840"/>
    </source>
</evidence>
<dbReference type="InterPro" id="IPR000719">
    <property type="entry name" value="Prot_kinase_dom"/>
</dbReference>
<dbReference type="CDD" id="cd10361">
    <property type="entry name" value="SH2_Fps_family"/>
    <property type="match status" value="1"/>
</dbReference>
<dbReference type="InterPro" id="IPR020635">
    <property type="entry name" value="Tyr_kinase_cat_dom"/>
</dbReference>
<dbReference type="SMART" id="SM00219">
    <property type="entry name" value="TyrKc"/>
    <property type="match status" value="1"/>
</dbReference>
<keyword evidence="14" id="KW-1185">Reference proteome</keyword>
<dbReference type="Gene3D" id="3.30.200.20">
    <property type="entry name" value="Phosphorylase Kinase, domain 1"/>
    <property type="match status" value="1"/>
</dbReference>
<feature type="region of interest" description="Disordered" evidence="10">
    <location>
        <begin position="378"/>
        <end position="563"/>
    </location>
</feature>
<proteinExistence type="inferred from homology"/>
<feature type="domain" description="Protein kinase" evidence="12">
    <location>
        <begin position="119"/>
        <end position="374"/>
    </location>
</feature>
<dbReference type="Proteomes" id="UP001152747">
    <property type="component" value="Unassembled WGS sequence"/>
</dbReference>
<organism evidence="13 14">
    <name type="scientific">Caenorhabditis angaria</name>
    <dbReference type="NCBI Taxonomy" id="860376"/>
    <lineage>
        <taxon>Eukaryota</taxon>
        <taxon>Metazoa</taxon>
        <taxon>Ecdysozoa</taxon>
        <taxon>Nematoda</taxon>
        <taxon>Chromadorea</taxon>
        <taxon>Rhabditida</taxon>
        <taxon>Rhabditina</taxon>
        <taxon>Rhabditomorpha</taxon>
        <taxon>Rhabditoidea</taxon>
        <taxon>Rhabditidae</taxon>
        <taxon>Peloderinae</taxon>
        <taxon>Caenorhabditis</taxon>
    </lineage>
</organism>
<feature type="domain" description="SH2" evidence="11">
    <location>
        <begin position="9"/>
        <end position="107"/>
    </location>
</feature>
<evidence type="ECO:0000259" key="12">
    <source>
        <dbReference type="PROSITE" id="PS50011"/>
    </source>
</evidence>
<dbReference type="EC" id="2.7.10.2" evidence="9"/>
<protein>
    <recommendedName>
        <fullName evidence="9">Tyrosine-protein kinase</fullName>
        <ecNumber evidence="9">2.7.10.2</ecNumber>
    </recommendedName>
</protein>
<dbReference type="SMART" id="SM00252">
    <property type="entry name" value="SH2"/>
    <property type="match status" value="1"/>
</dbReference>
<evidence type="ECO:0000256" key="7">
    <source>
        <dbReference type="PROSITE-ProRule" id="PRU00191"/>
    </source>
</evidence>
<dbReference type="InterPro" id="IPR001245">
    <property type="entry name" value="Ser-Thr/Tyr_kinase_cat_dom"/>
</dbReference>
<dbReference type="OrthoDB" id="65481at2759"/>
<keyword evidence="5 9" id="KW-0829">Tyrosine-protein kinase</keyword>
<dbReference type="Pfam" id="PF00017">
    <property type="entry name" value="SH2"/>
    <property type="match status" value="1"/>
</dbReference>
<dbReference type="GO" id="GO:0004715">
    <property type="term" value="F:non-membrane spanning protein tyrosine kinase activity"/>
    <property type="evidence" value="ECO:0007669"/>
    <property type="project" value="UniProtKB-EC"/>
</dbReference>
<evidence type="ECO:0000256" key="8">
    <source>
        <dbReference type="PROSITE-ProRule" id="PRU10141"/>
    </source>
</evidence>
<evidence type="ECO:0000256" key="10">
    <source>
        <dbReference type="SAM" id="MobiDB-lite"/>
    </source>
</evidence>
<reference evidence="13" key="1">
    <citation type="submission" date="2022-11" db="EMBL/GenBank/DDBJ databases">
        <authorList>
            <person name="Kikuchi T."/>
        </authorList>
    </citation>
    <scope>NUCLEOTIDE SEQUENCE</scope>
    <source>
        <strain evidence="13">PS1010</strain>
    </source>
</reference>
<dbReference type="GO" id="GO:0005524">
    <property type="term" value="F:ATP binding"/>
    <property type="evidence" value="ECO:0007669"/>
    <property type="project" value="UniProtKB-UniRule"/>
</dbReference>
<dbReference type="FunFam" id="3.30.200.20:FF:000518">
    <property type="entry name" value="Tyrosine-protein kinase"/>
    <property type="match status" value="1"/>
</dbReference>
<evidence type="ECO:0000256" key="5">
    <source>
        <dbReference type="ARBA" id="ARBA00023137"/>
    </source>
</evidence>
<evidence type="ECO:0000256" key="9">
    <source>
        <dbReference type="RuleBase" id="RU362096"/>
    </source>
</evidence>
<keyword evidence="1 9" id="KW-0808">Transferase</keyword>
<dbReference type="InterPro" id="IPR008266">
    <property type="entry name" value="Tyr_kinase_AS"/>
</dbReference>
<name>A0A9P1IR16_9PELO</name>
<dbReference type="InterPro" id="IPR017441">
    <property type="entry name" value="Protein_kinase_ATP_BS"/>
</dbReference>
<feature type="compositionally biased region" description="Polar residues" evidence="10">
    <location>
        <begin position="473"/>
        <end position="490"/>
    </location>
</feature>